<dbReference type="PANTHER" id="PTHR45947">
    <property type="entry name" value="SULFOQUINOVOSYL TRANSFERASE SQD2"/>
    <property type="match status" value="1"/>
</dbReference>
<sequence length="405" mass="46391">MNKDLRIAFVTPWYGPDIPGGAEAELRGLAERLSQYGEGVVIEVLTTCVKEFMSDWSENYHKPSSEVIRGVKVTRFPVRKRDTLEFDKVNFKLMSKLTLTNIEEQKFFSEMIRSPEMEKYISLNCNHFDLFIFIPYMFGTTFWGIQACPERSIIIPCLHEESYAYMGLVKEMFSLVKGIVFLAQPEKELALKLYDISRTETEVLGGGVDTNYKGYPDEFRRKFGIDGPIVLYAGRKDKGKNVDGLLKSYYTFKQRYPFDNSRLILIGGGDIEVPQELRKHVVDLGFVSQQDKYDAYEAAAVLCQPSVNESFSIVIMESWFSGTPVIVNGRCAVTKDFCTTANGGLYYDNDFEFSEALWWLLNNQKAGKKLGTQGRDFVLEHFTWNAIISRYLEFFRKVSDRGDGV</sequence>
<dbReference type="EMBL" id="MLBF01000011">
    <property type="protein sequence ID" value="OLN32163.1"/>
    <property type="molecule type" value="Genomic_DNA"/>
</dbReference>
<evidence type="ECO:0000313" key="3">
    <source>
        <dbReference type="Proteomes" id="UP000186102"/>
    </source>
</evidence>
<dbReference type="Gene3D" id="3.40.50.2000">
    <property type="entry name" value="Glycogen Phosphorylase B"/>
    <property type="match status" value="2"/>
</dbReference>
<proteinExistence type="predicted"/>
<feature type="domain" description="Glycosyl transferase family 1" evidence="1">
    <location>
        <begin position="218"/>
        <end position="376"/>
    </location>
</feature>
<evidence type="ECO:0000259" key="1">
    <source>
        <dbReference type="Pfam" id="PF00534"/>
    </source>
</evidence>
<dbReference type="OrthoDB" id="134776at2"/>
<gene>
    <name evidence="2" type="ORF">DSOL_2036</name>
</gene>
<dbReference type="Pfam" id="PF00534">
    <property type="entry name" value="Glycos_transf_1"/>
    <property type="match status" value="1"/>
</dbReference>
<dbReference type="RefSeq" id="WP_075364685.1">
    <property type="nucleotide sequence ID" value="NZ_MLBF01000011.1"/>
</dbReference>
<dbReference type="AlphaFoldDB" id="A0A1Q8QXU4"/>
<dbReference type="InterPro" id="IPR001296">
    <property type="entry name" value="Glyco_trans_1"/>
</dbReference>
<dbReference type="PANTHER" id="PTHR45947:SF3">
    <property type="entry name" value="SULFOQUINOVOSYL TRANSFERASE SQD2"/>
    <property type="match status" value="1"/>
</dbReference>
<keyword evidence="2" id="KW-0808">Transferase</keyword>
<dbReference type="SUPFAM" id="SSF53756">
    <property type="entry name" value="UDP-Glycosyltransferase/glycogen phosphorylase"/>
    <property type="match status" value="1"/>
</dbReference>
<dbReference type="InterPro" id="IPR050194">
    <property type="entry name" value="Glycosyltransferase_grp1"/>
</dbReference>
<name>A0A1Q8QXU4_9FIRM</name>
<dbReference type="STRING" id="1888891.DSOL_2036"/>
<dbReference type="GO" id="GO:0016757">
    <property type="term" value="F:glycosyltransferase activity"/>
    <property type="evidence" value="ECO:0007669"/>
    <property type="project" value="InterPro"/>
</dbReference>
<organism evidence="2 3">
    <name type="scientific">Desulfosporosinus metallidurans</name>
    <dbReference type="NCBI Taxonomy" id="1888891"/>
    <lineage>
        <taxon>Bacteria</taxon>
        <taxon>Bacillati</taxon>
        <taxon>Bacillota</taxon>
        <taxon>Clostridia</taxon>
        <taxon>Eubacteriales</taxon>
        <taxon>Desulfitobacteriaceae</taxon>
        <taxon>Desulfosporosinus</taxon>
    </lineage>
</organism>
<dbReference type="Proteomes" id="UP000186102">
    <property type="component" value="Unassembled WGS sequence"/>
</dbReference>
<protein>
    <submittedName>
        <fullName evidence="2">Putative glycosyltransferase</fullName>
    </submittedName>
</protein>
<dbReference type="CDD" id="cd03801">
    <property type="entry name" value="GT4_PimA-like"/>
    <property type="match status" value="1"/>
</dbReference>
<keyword evidence="3" id="KW-1185">Reference proteome</keyword>
<comment type="caution">
    <text evidence="2">The sequence shown here is derived from an EMBL/GenBank/DDBJ whole genome shotgun (WGS) entry which is preliminary data.</text>
</comment>
<reference evidence="2 3" key="1">
    <citation type="submission" date="2016-09" db="EMBL/GenBank/DDBJ databases">
        <title>Complete genome of Desulfosporosinus sp. OL.</title>
        <authorList>
            <person name="Mardanov A."/>
            <person name="Beletsky A."/>
            <person name="Panova A."/>
            <person name="Karnachuk O."/>
            <person name="Ravin N."/>
        </authorList>
    </citation>
    <scope>NUCLEOTIDE SEQUENCE [LARGE SCALE GENOMIC DNA]</scope>
    <source>
        <strain evidence="2 3">OL</strain>
    </source>
</reference>
<evidence type="ECO:0000313" key="2">
    <source>
        <dbReference type="EMBL" id="OLN32163.1"/>
    </source>
</evidence>
<accession>A0A1Q8QXU4</accession>